<dbReference type="GO" id="GO:0016810">
    <property type="term" value="F:hydrolase activity, acting on carbon-nitrogen (but not peptide) bonds"/>
    <property type="evidence" value="ECO:0007669"/>
    <property type="project" value="InterPro"/>
</dbReference>
<protein>
    <submittedName>
        <fullName evidence="3">Polysaccharide deacetylase family protein</fullName>
    </submittedName>
</protein>
<gene>
    <name evidence="3" type="ORF">EDM21_20840</name>
</gene>
<dbReference type="EMBL" id="RHLK01000016">
    <property type="protein sequence ID" value="MVP01928.1"/>
    <property type="molecule type" value="Genomic_DNA"/>
</dbReference>
<keyword evidence="1" id="KW-0732">Signal</keyword>
<dbReference type="InterPro" id="IPR051398">
    <property type="entry name" value="Polysacch_Deacetylase"/>
</dbReference>
<dbReference type="GO" id="GO:0005975">
    <property type="term" value="P:carbohydrate metabolic process"/>
    <property type="evidence" value="ECO:0007669"/>
    <property type="project" value="InterPro"/>
</dbReference>
<sequence length="290" mass="33669">MWKFIVTGLIFCVFALLSLWGIIEYKPRGITAQYKDGVLVLLYHDIVPDQSADRQNRGTITTSRFREHLRALSDSHYQVISMNTFTEFILLGKEIPPNSIVITFDDGYESFYTQAYPLLQDFKMTATNFIIGQSSDFYQPKAIPHLSWNQMREMKRAGMEFYSHTYRLHNQVPVDRQLNCEPALTHAMYLETLGRLETEEEYAARIRSDLSLMERRFTEELGNRAKLLAFPYGAYTDQVKEIAEGIGFQLFFTIKEGLNRQGNNEIYRVNAGEPEMTAHDLLARLEALRY</sequence>
<dbReference type="InterPro" id="IPR011330">
    <property type="entry name" value="Glyco_hydro/deAcase_b/a-brl"/>
</dbReference>
<name>A0A7X3K169_9BACL</name>
<proteinExistence type="predicted"/>
<evidence type="ECO:0000313" key="4">
    <source>
        <dbReference type="Proteomes" id="UP000490800"/>
    </source>
</evidence>
<dbReference type="Gene3D" id="3.20.20.370">
    <property type="entry name" value="Glycoside hydrolase/deacetylase"/>
    <property type="match status" value="1"/>
</dbReference>
<dbReference type="RefSeq" id="WP_157338341.1">
    <property type="nucleotide sequence ID" value="NZ_RHLK01000016.1"/>
</dbReference>
<dbReference type="OrthoDB" id="9778320at2"/>
<dbReference type="AlphaFoldDB" id="A0A7X3K169"/>
<evidence type="ECO:0000313" key="3">
    <source>
        <dbReference type="EMBL" id="MVP01928.1"/>
    </source>
</evidence>
<dbReference type="PANTHER" id="PTHR34216:SF7">
    <property type="entry name" value="POLY-BETA-1,6-N-ACETYL-D-GLUCOSAMINE N-DEACETYLASE"/>
    <property type="match status" value="1"/>
</dbReference>
<organism evidence="3 4">
    <name type="scientific">Paenibacillus lutrae</name>
    <dbReference type="NCBI Taxonomy" id="2078573"/>
    <lineage>
        <taxon>Bacteria</taxon>
        <taxon>Bacillati</taxon>
        <taxon>Bacillota</taxon>
        <taxon>Bacilli</taxon>
        <taxon>Bacillales</taxon>
        <taxon>Paenibacillaceae</taxon>
        <taxon>Paenibacillus</taxon>
    </lineage>
</organism>
<evidence type="ECO:0000259" key="2">
    <source>
        <dbReference type="PROSITE" id="PS51677"/>
    </source>
</evidence>
<dbReference type="Pfam" id="PF01522">
    <property type="entry name" value="Polysacc_deac_1"/>
    <property type="match status" value="1"/>
</dbReference>
<evidence type="ECO:0000256" key="1">
    <source>
        <dbReference type="ARBA" id="ARBA00022729"/>
    </source>
</evidence>
<dbReference type="PROSITE" id="PS51677">
    <property type="entry name" value="NODB"/>
    <property type="match status" value="1"/>
</dbReference>
<dbReference type="SUPFAM" id="SSF88713">
    <property type="entry name" value="Glycoside hydrolase/deacetylase"/>
    <property type="match status" value="1"/>
</dbReference>
<feature type="domain" description="NodB homology" evidence="2">
    <location>
        <begin position="98"/>
        <end position="290"/>
    </location>
</feature>
<keyword evidence="4" id="KW-1185">Reference proteome</keyword>
<dbReference type="PANTHER" id="PTHR34216">
    <property type="match status" value="1"/>
</dbReference>
<dbReference type="InterPro" id="IPR002509">
    <property type="entry name" value="NODB_dom"/>
</dbReference>
<comment type="caution">
    <text evidence="3">The sequence shown here is derived from an EMBL/GenBank/DDBJ whole genome shotgun (WGS) entry which is preliminary data.</text>
</comment>
<reference evidence="3 4" key="1">
    <citation type="journal article" date="2019" name="Microorganisms">
        <title>Paenibacillus lutrae sp. nov., A Chitinolytic Species Isolated from A River Otter in Castril Natural Park, Granada, Spain.</title>
        <authorList>
            <person name="Rodriguez M."/>
            <person name="Reina J.C."/>
            <person name="Bejar V."/>
            <person name="Llamas I."/>
        </authorList>
    </citation>
    <scope>NUCLEOTIDE SEQUENCE [LARGE SCALE GENOMIC DNA]</scope>
    <source>
        <strain evidence="3 4">N10</strain>
    </source>
</reference>
<accession>A0A7X3K169</accession>
<dbReference type="Proteomes" id="UP000490800">
    <property type="component" value="Unassembled WGS sequence"/>
</dbReference>